<protein>
    <submittedName>
        <fullName evidence="6">DNA mismatch repair protein MutS</fullName>
    </submittedName>
</protein>
<dbReference type="GO" id="GO:0006298">
    <property type="term" value="P:mismatch repair"/>
    <property type="evidence" value="ECO:0007669"/>
    <property type="project" value="InterPro"/>
</dbReference>
<dbReference type="OrthoDB" id="9802448at2"/>
<sequence>MNNLPLEFYNEKLLQYEVDLKKNKKQLLVFALLRLLIFLVTGLGIYLTLSIKLLPIAIAVIGFAVFLRLIVKHAALKKENGFLKNLVFINTKEIDYLTKGDLAYANGEELIDGNHFYAADIDVFGPGSIFNIINRTHSLEGKKKLANLLTANEIDGIEEKQEMIKELANKADWRQKFQAKINTMEAAISQKVVMDWLKAYEAIVHPSFKKIKYLFQGLTLVFLIGYIFDFINYLPLLLLFFVGLFISGKYVGKINKFNVHLSELKQVFSSYADPIASVEAEEFRAKLNQEVQANVKKEGESASQLIHEFSKYLSALDQRNNILFAVLGNGFLLWDISQVNKIDTWLKNHVQDIEGWFNAITYFEANNSLGNFSYNHPTYTFPKINKQSNDVIQAKQLGHLMIDAKKRVNNDFKIGTNEFDIITGANMAGKSTFLRTVALSIVSANVGLPVCATSFEYNPIRLITSMRNNDSLQSDSSYFYAELVRLKTIIDAIAEKPYFIILDEILKGTNSKDKEQGSIQLMHKLSKSNSAGIIATHDLGLCEIEKELDNITNLYFDAEIENDELYFDYTLKSGICQNMNASFLLKKMAII</sequence>
<dbReference type="Pfam" id="PF00488">
    <property type="entry name" value="MutS_V"/>
    <property type="match status" value="1"/>
</dbReference>
<dbReference type="PANTHER" id="PTHR11361">
    <property type="entry name" value="DNA MISMATCH REPAIR PROTEIN MUTS FAMILY MEMBER"/>
    <property type="match status" value="1"/>
</dbReference>
<dbReference type="Gene3D" id="3.40.50.300">
    <property type="entry name" value="P-loop containing nucleotide triphosphate hydrolases"/>
    <property type="match status" value="1"/>
</dbReference>
<keyword evidence="7" id="KW-1185">Reference proteome</keyword>
<dbReference type="SUPFAM" id="SSF48334">
    <property type="entry name" value="DNA repair protein MutS, domain III"/>
    <property type="match status" value="1"/>
</dbReference>
<keyword evidence="3" id="KW-0238">DNA-binding</keyword>
<dbReference type="SMART" id="SM00534">
    <property type="entry name" value="MUTSac"/>
    <property type="match status" value="1"/>
</dbReference>
<proteinExistence type="predicted"/>
<evidence type="ECO:0000313" key="6">
    <source>
        <dbReference type="EMBL" id="PZE16027.1"/>
    </source>
</evidence>
<dbReference type="GO" id="GO:0005524">
    <property type="term" value="F:ATP binding"/>
    <property type="evidence" value="ECO:0007669"/>
    <property type="project" value="UniProtKB-KW"/>
</dbReference>
<dbReference type="AlphaFoldDB" id="A0A2W1MW17"/>
<evidence type="ECO:0000256" key="3">
    <source>
        <dbReference type="ARBA" id="ARBA00023125"/>
    </source>
</evidence>
<dbReference type="RefSeq" id="WP_111064389.1">
    <property type="nucleotide sequence ID" value="NZ_JBHUCU010000020.1"/>
</dbReference>
<dbReference type="GO" id="GO:0005829">
    <property type="term" value="C:cytosol"/>
    <property type="evidence" value="ECO:0007669"/>
    <property type="project" value="TreeGrafter"/>
</dbReference>
<dbReference type="GO" id="GO:0030983">
    <property type="term" value="F:mismatched DNA binding"/>
    <property type="evidence" value="ECO:0007669"/>
    <property type="project" value="InterPro"/>
</dbReference>
<evidence type="ECO:0000259" key="5">
    <source>
        <dbReference type="SMART" id="SM00534"/>
    </source>
</evidence>
<organism evidence="6 7">
    <name type="scientific">Putridiphycobacter roseus</name>
    <dbReference type="NCBI Taxonomy" id="2219161"/>
    <lineage>
        <taxon>Bacteria</taxon>
        <taxon>Pseudomonadati</taxon>
        <taxon>Bacteroidota</taxon>
        <taxon>Flavobacteriia</taxon>
        <taxon>Flavobacteriales</taxon>
        <taxon>Crocinitomicaceae</taxon>
        <taxon>Putridiphycobacter</taxon>
    </lineage>
</organism>
<comment type="caution">
    <text evidence="6">The sequence shown here is derived from an EMBL/GenBank/DDBJ whole genome shotgun (WGS) entry which is preliminary data.</text>
</comment>
<dbReference type="EMBL" id="QKSB01000013">
    <property type="protein sequence ID" value="PZE16027.1"/>
    <property type="molecule type" value="Genomic_DNA"/>
</dbReference>
<keyword evidence="4" id="KW-1133">Transmembrane helix</keyword>
<dbReference type="InterPro" id="IPR036187">
    <property type="entry name" value="DNA_mismatch_repair_MutS_sf"/>
</dbReference>
<dbReference type="InterPro" id="IPR000432">
    <property type="entry name" value="DNA_mismatch_repair_MutS_C"/>
</dbReference>
<feature type="transmembrane region" description="Helical" evidence="4">
    <location>
        <begin position="53"/>
        <end position="71"/>
    </location>
</feature>
<evidence type="ECO:0000256" key="1">
    <source>
        <dbReference type="ARBA" id="ARBA00022741"/>
    </source>
</evidence>
<accession>A0A2W1MW17</accession>
<dbReference type="Proteomes" id="UP000249248">
    <property type="component" value="Unassembled WGS sequence"/>
</dbReference>
<feature type="domain" description="DNA mismatch repair proteins mutS family" evidence="5">
    <location>
        <begin position="417"/>
        <end position="589"/>
    </location>
</feature>
<gene>
    <name evidence="6" type="ORF">DNU06_15375</name>
</gene>
<name>A0A2W1MW17_9FLAO</name>
<dbReference type="GO" id="GO:0140664">
    <property type="term" value="F:ATP-dependent DNA damage sensor activity"/>
    <property type="evidence" value="ECO:0007669"/>
    <property type="project" value="InterPro"/>
</dbReference>
<evidence type="ECO:0000256" key="2">
    <source>
        <dbReference type="ARBA" id="ARBA00022840"/>
    </source>
</evidence>
<reference evidence="6 7" key="1">
    <citation type="submission" date="2018-06" db="EMBL/GenBank/DDBJ databases">
        <title>The draft genome sequence of Crocinitomix sp. SM1701.</title>
        <authorList>
            <person name="Zhang X."/>
        </authorList>
    </citation>
    <scope>NUCLEOTIDE SEQUENCE [LARGE SCALE GENOMIC DNA]</scope>
    <source>
        <strain evidence="6 7">SM1701</strain>
    </source>
</reference>
<keyword evidence="1" id="KW-0547">Nucleotide-binding</keyword>
<evidence type="ECO:0000256" key="4">
    <source>
        <dbReference type="SAM" id="Phobius"/>
    </source>
</evidence>
<keyword evidence="4" id="KW-0812">Transmembrane</keyword>
<dbReference type="SUPFAM" id="SSF52540">
    <property type="entry name" value="P-loop containing nucleoside triphosphate hydrolases"/>
    <property type="match status" value="1"/>
</dbReference>
<dbReference type="Gene3D" id="1.10.1420.10">
    <property type="match status" value="1"/>
</dbReference>
<dbReference type="InterPro" id="IPR027417">
    <property type="entry name" value="P-loop_NTPase"/>
</dbReference>
<dbReference type="InterPro" id="IPR045076">
    <property type="entry name" value="MutS"/>
</dbReference>
<keyword evidence="4" id="KW-0472">Membrane</keyword>
<feature type="transmembrane region" description="Helical" evidence="4">
    <location>
        <begin position="27"/>
        <end position="47"/>
    </location>
</feature>
<dbReference type="PANTHER" id="PTHR11361:SF99">
    <property type="entry name" value="DNA MISMATCH REPAIR PROTEIN"/>
    <property type="match status" value="1"/>
</dbReference>
<evidence type="ECO:0000313" key="7">
    <source>
        <dbReference type="Proteomes" id="UP000249248"/>
    </source>
</evidence>
<keyword evidence="2" id="KW-0067">ATP-binding</keyword>